<dbReference type="SMART" id="SM01311">
    <property type="entry name" value="RPOL_N"/>
    <property type="match status" value="1"/>
</dbReference>
<dbReference type="GO" id="GO:0006390">
    <property type="term" value="P:mitochondrial transcription"/>
    <property type="evidence" value="ECO:0007669"/>
    <property type="project" value="TreeGrafter"/>
</dbReference>
<sequence>MLTRVARRRQALRLAQDASQRIDRPFLGPAISLPHNTTVQRRPIKTRPSSKSRLPTPLPLQARRLASAAPLPESHVWNDDYASYLYGQESNSRPRLPRVSTKLADWDVNNLLRIEATTALPYIERINTGHADLRGNSSEIEDHLEACLALKNWPRALKNLAQLKILYHSDTGRLRLQYDHVLAAMVDDFMECTSSEVEDRITQWIDRDMKQAGLEAHAQTIALVIKAALFVPNRSKRDRTVRRYWDMAERYNLQGEIVGLRNILTERDLGLISQICPLEAADFPEIMSEEPPEDEPEILVSKDVLSQRPDLEILQTEQKGGGMDALRNTLSLFNDDEEKVRINSQHSTEEQQKVARSRQARLEHDAVTSAVERWRKEHQKLAKQGITAGLNQGNTGVLMWQWHEIMRDKIVAEIKKVEEAENKVKKTAQDRLRIEYGPFLQQLKPEKLAAVVGIGMMQIMNKVGAARPVKLIRLVTELGKIVESERHAEVLQKTMKKWSQERSKAKRNGKSLADVVKNLNPERPDNWGVTSRGNHPASQKYLRTSEWTSAIHVKLGAILAELFMDSARIHVSHTDHKTGKTTKIAQAVFIRSKIFSAGKGIGVVSLHESFIPHLVRRPNTDVIAKQLPMVCEPLPWKNFTEGGYLQTQVPALRVKFKEVLQKDYVNAAAANGDMDQIFAGLDVLGKLPGRSTRRSTT</sequence>
<evidence type="ECO:0000313" key="6">
    <source>
        <dbReference type="Proteomes" id="UP000038010"/>
    </source>
</evidence>
<keyword evidence="6" id="KW-1185">Reference proteome</keyword>
<dbReference type="PANTHER" id="PTHR10102">
    <property type="entry name" value="DNA-DIRECTED RNA POLYMERASE, MITOCHONDRIAL"/>
    <property type="match status" value="1"/>
</dbReference>
<dbReference type="SUPFAM" id="SSF56672">
    <property type="entry name" value="DNA/RNA polymerases"/>
    <property type="match status" value="1"/>
</dbReference>
<dbReference type="InterPro" id="IPR037159">
    <property type="entry name" value="RNA_POL_N_sf"/>
</dbReference>
<dbReference type="RefSeq" id="XP_017998603.1">
    <property type="nucleotide sequence ID" value="XM_018144313.1"/>
</dbReference>
<keyword evidence="5" id="KW-0240">DNA-directed RNA polymerase</keyword>
<dbReference type="OrthoDB" id="276422at2759"/>
<organism evidence="5 6">
    <name type="scientific">Cyphellophora attinorum</name>
    <dbReference type="NCBI Taxonomy" id="1664694"/>
    <lineage>
        <taxon>Eukaryota</taxon>
        <taxon>Fungi</taxon>
        <taxon>Dikarya</taxon>
        <taxon>Ascomycota</taxon>
        <taxon>Pezizomycotina</taxon>
        <taxon>Eurotiomycetes</taxon>
        <taxon>Chaetothyriomycetidae</taxon>
        <taxon>Chaetothyriales</taxon>
        <taxon>Cyphellophoraceae</taxon>
        <taxon>Cyphellophora</taxon>
    </lineage>
</organism>
<dbReference type="Pfam" id="PF14700">
    <property type="entry name" value="RPOL_N"/>
    <property type="match status" value="1"/>
</dbReference>
<evidence type="ECO:0000313" key="5">
    <source>
        <dbReference type="EMBL" id="KPI38640.1"/>
    </source>
</evidence>
<reference evidence="5 6" key="1">
    <citation type="submission" date="2015-06" db="EMBL/GenBank/DDBJ databases">
        <title>Draft genome of the ant-associated black yeast Phialophora attae CBS 131958.</title>
        <authorList>
            <person name="Moreno L.F."/>
            <person name="Stielow B.J."/>
            <person name="de Hoog S."/>
            <person name="Vicente V.A."/>
            <person name="Weiss V.A."/>
            <person name="de Vries M."/>
            <person name="Cruz L.M."/>
            <person name="Souza E.M."/>
        </authorList>
    </citation>
    <scope>NUCLEOTIDE SEQUENCE [LARGE SCALE GENOMIC DNA]</scope>
    <source>
        <strain evidence="5 6">CBS 131958</strain>
    </source>
</reference>
<dbReference type="PANTHER" id="PTHR10102:SF0">
    <property type="entry name" value="DNA-DIRECTED RNA POLYMERASE, MITOCHONDRIAL"/>
    <property type="match status" value="1"/>
</dbReference>
<accession>A0A0N1NYA9</accession>
<evidence type="ECO:0000256" key="1">
    <source>
        <dbReference type="ARBA" id="ARBA00004026"/>
    </source>
</evidence>
<dbReference type="InterPro" id="IPR002092">
    <property type="entry name" value="DNA-dir_Rpol_phage-type"/>
</dbReference>
<proteinExistence type="predicted"/>
<dbReference type="GO" id="GO:0003899">
    <property type="term" value="F:DNA-directed RNA polymerase activity"/>
    <property type="evidence" value="ECO:0007669"/>
    <property type="project" value="InterPro"/>
</dbReference>
<dbReference type="InterPro" id="IPR043502">
    <property type="entry name" value="DNA/RNA_pol_sf"/>
</dbReference>
<protein>
    <submittedName>
        <fullName evidence="5">DNA-directed RNA polymerase, mitochondrial</fullName>
    </submittedName>
</protein>
<dbReference type="InterPro" id="IPR029262">
    <property type="entry name" value="RPOL_N"/>
</dbReference>
<keyword evidence="2" id="KW-0175">Coiled coil</keyword>
<gene>
    <name evidence="5" type="ORF">AB675_4192</name>
</gene>
<evidence type="ECO:0000256" key="3">
    <source>
        <dbReference type="SAM" id="MobiDB-lite"/>
    </source>
</evidence>
<keyword evidence="5" id="KW-0804">Transcription</keyword>
<name>A0A0N1NYA9_9EURO</name>
<evidence type="ECO:0000259" key="4">
    <source>
        <dbReference type="SMART" id="SM01311"/>
    </source>
</evidence>
<dbReference type="VEuPathDB" id="FungiDB:AB675_4192"/>
<dbReference type="Gene3D" id="1.10.1320.10">
    <property type="entry name" value="DNA-directed RNA polymerase, N-terminal domain"/>
    <property type="match status" value="1"/>
</dbReference>
<dbReference type="GO" id="GO:0034245">
    <property type="term" value="C:mitochondrial DNA-directed RNA polymerase complex"/>
    <property type="evidence" value="ECO:0007669"/>
    <property type="project" value="TreeGrafter"/>
</dbReference>
<dbReference type="EMBL" id="LFJN01000018">
    <property type="protein sequence ID" value="KPI38640.1"/>
    <property type="molecule type" value="Genomic_DNA"/>
</dbReference>
<feature type="domain" description="DNA-directed RNA polymerase N-terminal" evidence="4">
    <location>
        <begin position="357"/>
        <end position="686"/>
    </location>
</feature>
<comment type="function">
    <text evidence="1">DNA-dependent RNA polymerase catalyzes the transcription of DNA into RNA using the four ribonucleoside triphosphates as substrates.</text>
</comment>
<dbReference type="STRING" id="1664694.A0A0N1NYA9"/>
<feature type="coiled-coil region" evidence="2">
    <location>
        <begin position="403"/>
        <end position="430"/>
    </location>
</feature>
<feature type="region of interest" description="Disordered" evidence="3">
    <location>
        <begin position="26"/>
        <end position="57"/>
    </location>
</feature>
<comment type="caution">
    <text evidence="5">The sequence shown here is derived from an EMBL/GenBank/DDBJ whole genome shotgun (WGS) entry which is preliminary data.</text>
</comment>
<dbReference type="GeneID" id="28736193"/>
<dbReference type="Proteomes" id="UP000038010">
    <property type="component" value="Unassembled WGS sequence"/>
</dbReference>
<feature type="coiled-coil region" evidence="2">
    <location>
        <begin position="481"/>
        <end position="508"/>
    </location>
</feature>
<dbReference type="AlphaFoldDB" id="A0A0N1NYA9"/>
<dbReference type="GO" id="GO:0001018">
    <property type="term" value="F:mitochondrial promoter sequence-specific DNA binding"/>
    <property type="evidence" value="ECO:0007669"/>
    <property type="project" value="TreeGrafter"/>
</dbReference>
<evidence type="ECO:0000256" key="2">
    <source>
        <dbReference type="SAM" id="Coils"/>
    </source>
</evidence>